<keyword evidence="1" id="KW-0479">Metal-binding</keyword>
<evidence type="ECO:0000256" key="1">
    <source>
        <dbReference type="PROSITE-ProRule" id="PRU00047"/>
    </source>
</evidence>
<feature type="domain" description="CCHC-type" evidence="3">
    <location>
        <begin position="154"/>
        <end position="169"/>
    </location>
</feature>
<evidence type="ECO:0000313" key="4">
    <source>
        <dbReference type="EMBL" id="KAK2723080.1"/>
    </source>
</evidence>
<dbReference type="GO" id="GO:0008270">
    <property type="term" value="F:zinc ion binding"/>
    <property type="evidence" value="ECO:0007669"/>
    <property type="project" value="UniProtKB-KW"/>
</dbReference>
<protein>
    <recommendedName>
        <fullName evidence="3">CCHC-type domain-containing protein</fullName>
    </recommendedName>
</protein>
<organism evidence="4 5">
    <name type="scientific">Artemia franciscana</name>
    <name type="common">Brine shrimp</name>
    <name type="synonym">Artemia sanfranciscana</name>
    <dbReference type="NCBI Taxonomy" id="6661"/>
    <lineage>
        <taxon>Eukaryota</taxon>
        <taxon>Metazoa</taxon>
        <taxon>Ecdysozoa</taxon>
        <taxon>Arthropoda</taxon>
        <taxon>Crustacea</taxon>
        <taxon>Branchiopoda</taxon>
        <taxon>Anostraca</taxon>
        <taxon>Artemiidae</taxon>
        <taxon>Artemia</taxon>
    </lineage>
</organism>
<dbReference type="PROSITE" id="PS50158">
    <property type="entry name" value="ZF_CCHC"/>
    <property type="match status" value="1"/>
</dbReference>
<evidence type="ECO:0000313" key="5">
    <source>
        <dbReference type="Proteomes" id="UP001187531"/>
    </source>
</evidence>
<keyword evidence="1" id="KW-0863">Zinc-finger</keyword>
<dbReference type="AlphaFoldDB" id="A0AA88I746"/>
<feature type="compositionally biased region" description="Basic and acidic residues" evidence="2">
    <location>
        <begin position="337"/>
        <end position="348"/>
    </location>
</feature>
<accession>A0AA88I746</accession>
<dbReference type="Proteomes" id="UP001187531">
    <property type="component" value="Unassembled WGS sequence"/>
</dbReference>
<sequence length="360" mass="41053">MTPGAKLLVARILKKELGNYGTIIEAPGPGGSMVVQTRTPITPDMITLQKIKFNNNEIIFEKYDKEKADNFKNNIIGKKGILFIEKETADFAEVEDELKENPEIEKIVKIGNDESKTVYTILVMYKNPQNFPKTINFWGINKKVKQFIPQPAQCFKCQRFGHKSQECRSNQRCLLCAGLHAHSDCPRTEQNCANCKGKHPANANICPAKKEKNEILKVSITDNIPIRHAKQKIKNQTEFNINQSEFPPLPAPLISIIPTSETSTTLKRLEESIKKQEKVINKLTEAITMLLDLIPKSKTLQQNKMKQIKTFVRKISQKDNTDSDTESELSNEEKEDEFITKSNEETKNPTRKILSKKRKI</sequence>
<keyword evidence="5" id="KW-1185">Reference proteome</keyword>
<reference evidence="4" key="1">
    <citation type="submission" date="2023-07" db="EMBL/GenBank/DDBJ databases">
        <title>Chromosome-level genome assembly of Artemia franciscana.</title>
        <authorList>
            <person name="Jo E."/>
        </authorList>
    </citation>
    <scope>NUCLEOTIDE SEQUENCE</scope>
    <source>
        <tissue evidence="4">Whole body</tissue>
    </source>
</reference>
<feature type="compositionally biased region" description="Basic residues" evidence="2">
    <location>
        <begin position="349"/>
        <end position="360"/>
    </location>
</feature>
<evidence type="ECO:0000259" key="3">
    <source>
        <dbReference type="PROSITE" id="PS50158"/>
    </source>
</evidence>
<feature type="region of interest" description="Disordered" evidence="2">
    <location>
        <begin position="316"/>
        <end position="360"/>
    </location>
</feature>
<dbReference type="GO" id="GO:0003676">
    <property type="term" value="F:nucleic acid binding"/>
    <property type="evidence" value="ECO:0007669"/>
    <property type="project" value="InterPro"/>
</dbReference>
<gene>
    <name evidence="4" type="ORF">QYM36_003320</name>
</gene>
<proteinExistence type="predicted"/>
<feature type="compositionally biased region" description="Acidic residues" evidence="2">
    <location>
        <begin position="322"/>
        <end position="336"/>
    </location>
</feature>
<evidence type="ECO:0000256" key="2">
    <source>
        <dbReference type="SAM" id="MobiDB-lite"/>
    </source>
</evidence>
<dbReference type="InterPro" id="IPR001878">
    <property type="entry name" value="Znf_CCHC"/>
</dbReference>
<keyword evidence="1" id="KW-0862">Zinc</keyword>
<dbReference type="EMBL" id="JAVRJZ010000005">
    <property type="protein sequence ID" value="KAK2723080.1"/>
    <property type="molecule type" value="Genomic_DNA"/>
</dbReference>
<name>A0AA88I746_ARTSF</name>
<comment type="caution">
    <text evidence="4">The sequence shown here is derived from an EMBL/GenBank/DDBJ whole genome shotgun (WGS) entry which is preliminary data.</text>
</comment>